<feature type="domain" description="Deoxyribonuclease NucA/NucB" evidence="2">
    <location>
        <begin position="225"/>
        <end position="325"/>
    </location>
</feature>
<dbReference type="Proteomes" id="UP001456562">
    <property type="component" value="Unassembled WGS sequence"/>
</dbReference>
<dbReference type="InterPro" id="IPR029476">
    <property type="entry name" value="DNase_NucA_NucB"/>
</dbReference>
<keyword evidence="4" id="KW-1185">Reference proteome</keyword>
<feature type="compositionally biased region" description="Polar residues" evidence="1">
    <location>
        <begin position="206"/>
        <end position="215"/>
    </location>
</feature>
<comment type="caution">
    <text evidence="3">The sequence shown here is derived from an EMBL/GenBank/DDBJ whole genome shotgun (WGS) entry which is preliminary data.</text>
</comment>
<dbReference type="Pfam" id="PF14040">
    <property type="entry name" value="DNase_NucA_NucB"/>
    <property type="match status" value="1"/>
</dbReference>
<evidence type="ECO:0000313" key="3">
    <source>
        <dbReference type="EMBL" id="MER0429671.1"/>
    </source>
</evidence>
<name>A0ABV1QER3_STRMI</name>
<feature type="region of interest" description="Disordered" evidence="1">
    <location>
        <begin position="197"/>
        <end position="223"/>
    </location>
</feature>
<protein>
    <recommendedName>
        <fullName evidence="2">Deoxyribonuclease NucA/NucB domain-containing protein</fullName>
    </recommendedName>
</protein>
<evidence type="ECO:0000256" key="1">
    <source>
        <dbReference type="SAM" id="MobiDB-lite"/>
    </source>
</evidence>
<evidence type="ECO:0000259" key="2">
    <source>
        <dbReference type="Pfam" id="PF14040"/>
    </source>
</evidence>
<accession>A0ABV1QER3</accession>
<gene>
    <name evidence="3" type="ORF">ABR748_36635</name>
</gene>
<dbReference type="RefSeq" id="WP_350241703.1">
    <property type="nucleotide sequence ID" value="NZ_JBEJUE010000068.1"/>
</dbReference>
<sequence length="754" mass="83242">MIADRWRWCLQDKIEYGWYRCTIIGSCTKVGSLSFRMSVLATGKAGPAESDRSVEAWFILDQWDRDREILTDNTLEIEGECHRYGSGPRCERSVDVGKQKLSTWMNGNGYEWVKFTSPTTGLTGDMISEFPLDFVLTVKQNGTNKEYSDTYEGPNIRCDSSNAGRRHGCGFADDKIPMIHRVVHSADNKEYAEHVKQAQSDPDKTMPTSAQTKSIPGSPESLKPLTYLTNKSASNANGRKAIAACQRIWGRGYATSAGYARECDEFPYRSTHQGAKSGEDTSNGKDGFNHFSAKPIKASHNNSGGTTLGNFYSFQRMLESDEFYVHVVTSTGADFIAGALAGVATPISYSQCESAALVEAVDARPNVWPEKTFNDYAKVTPDGWTGGDSTYSVTLPDGRRLWLFSDTFLGPLNSNGTRPTSAPLINQSFVSQVGDNLTTITGRAEDGTRSAFMPPSAPNHWYWLGDGQIATISGKKVLQVVFHEWYKFGSGMWDFGFKRGVVATFDTDNLTEPISIAPIPSASGVQWGAGVLSADQSKDGYSYIYGVNDSPINKKMRIARVKGTDLSNTEEWQFFNSAKGWMYGETEGSDETVGVANEYSVTPYDGGFILLSQDSTEAFSGKIRIWQGCDPFGPFGSWSGRDTVYTMPEPGPFGTCEDGNCFAYNAHVHPSLRQGDRWTLSYNVNNFDSRVTADAAHYRDPTIYRPRFVSFRLVESSSGAKLNFSTANQRQKEVCIPRERPAAGKVIAMQKVHC</sequence>
<evidence type="ECO:0000313" key="4">
    <source>
        <dbReference type="Proteomes" id="UP001456562"/>
    </source>
</evidence>
<proteinExistence type="predicted"/>
<reference evidence="3 4" key="1">
    <citation type="submission" date="2024-01" db="EMBL/GenBank/DDBJ databases">
        <title>Metagenomic exploration of the rhizosphere soil microbial community and their significance in facilitating the development of wild simulated ginseng.</title>
        <authorList>
            <person name="Huang J."/>
        </authorList>
    </citation>
    <scope>NUCLEOTIDE SEQUENCE [LARGE SCALE GENOMIC DNA]</scope>
    <source>
        <strain evidence="3 4">WY141</strain>
    </source>
</reference>
<feature type="region of interest" description="Disordered" evidence="1">
    <location>
        <begin position="271"/>
        <end position="296"/>
    </location>
</feature>
<organism evidence="3 4">
    <name type="scientific">Streptomyces microflavus</name>
    <name type="common">Streptomyces lipmanii</name>
    <dbReference type="NCBI Taxonomy" id="1919"/>
    <lineage>
        <taxon>Bacteria</taxon>
        <taxon>Bacillati</taxon>
        <taxon>Actinomycetota</taxon>
        <taxon>Actinomycetes</taxon>
        <taxon>Kitasatosporales</taxon>
        <taxon>Streptomycetaceae</taxon>
        <taxon>Streptomyces</taxon>
    </lineage>
</organism>
<dbReference type="EMBL" id="JBEJUE010000068">
    <property type="protein sequence ID" value="MER0429671.1"/>
    <property type="molecule type" value="Genomic_DNA"/>
</dbReference>